<comment type="caution">
    <text evidence="2">The sequence shown here is derived from an EMBL/GenBank/DDBJ whole genome shotgun (WGS) entry which is preliminary data.</text>
</comment>
<gene>
    <name evidence="2" type="ORF">SFRA_017090</name>
</gene>
<dbReference type="Proteomes" id="UP000028058">
    <property type="component" value="Unassembled WGS sequence"/>
</dbReference>
<reference evidence="2 3" key="1">
    <citation type="journal article" date="2014" name="Genome Announc.">
        <title>Draft Genome Sequence of Streptomyces fradiae ATCC 19609, a Strain Highly Sensitive to Antibiotics.</title>
        <authorList>
            <person name="Bekker O.B."/>
            <person name="Klimina K.M."/>
            <person name="Vatlin A.A."/>
            <person name="Zakharevich N.V."/>
            <person name="Kasianov A.S."/>
            <person name="Danilenko V.N."/>
        </authorList>
    </citation>
    <scope>NUCLEOTIDE SEQUENCE [LARGE SCALE GENOMIC DNA]</scope>
    <source>
        <strain evidence="2 3">ATCC 19609</strain>
    </source>
</reference>
<dbReference type="EMBL" id="JNAD02000007">
    <property type="protein sequence ID" value="RKM94960.1"/>
    <property type="molecule type" value="Genomic_DNA"/>
</dbReference>
<evidence type="ECO:0000313" key="2">
    <source>
        <dbReference type="EMBL" id="RKM94960.1"/>
    </source>
</evidence>
<evidence type="ECO:0000313" key="3">
    <source>
        <dbReference type="Proteomes" id="UP000028058"/>
    </source>
</evidence>
<accession>A0A3R7FCX6</accession>
<protein>
    <submittedName>
        <fullName evidence="2">Uncharacterized protein</fullName>
    </submittedName>
</protein>
<feature type="region of interest" description="Disordered" evidence="1">
    <location>
        <begin position="1"/>
        <end position="25"/>
    </location>
</feature>
<name>A0A3R7FCX6_9ACTN</name>
<dbReference type="AlphaFoldDB" id="A0A3R7FCX6"/>
<feature type="region of interest" description="Disordered" evidence="1">
    <location>
        <begin position="47"/>
        <end position="87"/>
    </location>
</feature>
<dbReference type="OrthoDB" id="3386529at2"/>
<evidence type="ECO:0000256" key="1">
    <source>
        <dbReference type="SAM" id="MobiDB-lite"/>
    </source>
</evidence>
<proteinExistence type="predicted"/>
<sequence length="243" mass="25285">MDREMRGSVMATHRTGARRATTRAGSAVVSTAVSAAALVALAGCGLPGLGDGSAEPTPKVSPEASFTAKAPVPSGRPLGPGAKVPDPPDADFRDPTSVATAWAVTAYSHDTAYDTGPHDAVLRAARYATEKLAAAEREYRPAAGAGGQWLLWAEHKAWTRVKTSLETDGDAPTDTATTAWRQLAVTGKARGRDGWSGPGPRLHAFVQLVRDGGSEPWRVSKVNVVEAATVPSPQPTASPDRSE</sequence>
<organism evidence="2 3">
    <name type="scientific">Streptomyces xinghaiensis</name>
    <dbReference type="NCBI Taxonomy" id="1038928"/>
    <lineage>
        <taxon>Bacteria</taxon>
        <taxon>Bacillati</taxon>
        <taxon>Actinomycetota</taxon>
        <taxon>Actinomycetes</taxon>
        <taxon>Kitasatosporales</taxon>
        <taxon>Streptomycetaceae</taxon>
        <taxon>Streptomyces</taxon>
    </lineage>
</organism>
<keyword evidence="3" id="KW-1185">Reference proteome</keyword>